<protein>
    <submittedName>
        <fullName evidence="2">Phospholipid/cholesterol/gamma-HCH transport system permease protein</fullName>
    </submittedName>
</protein>
<feature type="transmembrane region" description="Helical" evidence="1">
    <location>
        <begin position="284"/>
        <end position="313"/>
    </location>
</feature>
<dbReference type="PANTHER" id="PTHR30188">
    <property type="entry name" value="ABC TRANSPORTER PERMEASE PROTEIN-RELATED"/>
    <property type="match status" value="1"/>
</dbReference>
<evidence type="ECO:0000256" key="1">
    <source>
        <dbReference type="SAM" id="Phobius"/>
    </source>
</evidence>
<sequence length="396" mass="42263">MNTLQSASLQASALQPIHETSIASWQVNSPTLAKLVLQGNVTIHSLQNVWRTIRNAQDQWLKLPSSTKILEIHATKVTYLDGAGVAFLIDIQHAQQKSQSGVQIIGLAERFLPLLKQFEPIEQLFPEEAEPVSDGLIVSLGKTTSSALQDLKLLVTFIGRLLADLIWATTHPLKVRWNDFVVAAVQAGIAALPIVALVSFLIGVILAFQSAVGMRQFGAQTFVAPLVSLGIFRELGPLITAILLAGRSSAAFAAEIGTMTVNNEVDALVTAGLNPMRFLVIPRVLAGVLVAPILTIFANLISVFAVCITMTMYKIPLITSYNGLLNTVHLNDIFSGLFKSILFGIVVSGVGCMRGMQTGTGAAAVGISTTRAVVSSIVMIVVVDGIFAYVSTKTGF</sequence>
<dbReference type="STRING" id="1938817.SAMN06296008_101126"/>
<dbReference type="GO" id="GO:0043190">
    <property type="term" value="C:ATP-binding cassette (ABC) transporter complex"/>
    <property type="evidence" value="ECO:0007669"/>
    <property type="project" value="InterPro"/>
</dbReference>
<dbReference type="SUPFAM" id="SSF52091">
    <property type="entry name" value="SpoIIaa-like"/>
    <property type="match status" value="1"/>
</dbReference>
<keyword evidence="1" id="KW-1133">Transmembrane helix</keyword>
<dbReference type="RefSeq" id="WP_084281923.1">
    <property type="nucleotide sequence ID" value="NZ_FWXJ01000001.1"/>
</dbReference>
<dbReference type="InterPro" id="IPR030802">
    <property type="entry name" value="Permease_MalE"/>
</dbReference>
<dbReference type="OrthoDB" id="9810518at2"/>
<keyword evidence="1" id="KW-0812">Transmembrane</keyword>
<feature type="transmembrane region" description="Helical" evidence="1">
    <location>
        <begin position="333"/>
        <end position="352"/>
    </location>
</feature>
<dbReference type="Pfam" id="PF02405">
    <property type="entry name" value="MlaE"/>
    <property type="match status" value="1"/>
</dbReference>
<proteinExistence type="predicted"/>
<evidence type="ECO:0000313" key="3">
    <source>
        <dbReference type="Proteomes" id="UP000192708"/>
    </source>
</evidence>
<feature type="transmembrane region" description="Helical" evidence="1">
    <location>
        <begin position="180"/>
        <end position="208"/>
    </location>
</feature>
<dbReference type="AlphaFoldDB" id="A0A1W1Y2A4"/>
<dbReference type="InterPro" id="IPR036513">
    <property type="entry name" value="STAS_dom_sf"/>
</dbReference>
<dbReference type="GO" id="GO:0005548">
    <property type="term" value="F:phospholipid transporter activity"/>
    <property type="evidence" value="ECO:0007669"/>
    <property type="project" value="TreeGrafter"/>
</dbReference>
<dbReference type="PANTHER" id="PTHR30188:SF3">
    <property type="entry name" value="ABC TRANSPORTER PERMEASE"/>
    <property type="match status" value="1"/>
</dbReference>
<gene>
    <name evidence="2" type="ORF">SAMN06296008_101126</name>
</gene>
<keyword evidence="1" id="KW-0472">Membrane</keyword>
<evidence type="ECO:0000313" key="2">
    <source>
        <dbReference type="EMBL" id="SMC30277.1"/>
    </source>
</evidence>
<accession>A0A1W1Y2A4</accession>
<name>A0A1W1Y2A4_9BURK</name>
<reference evidence="2 3" key="1">
    <citation type="submission" date="2017-04" db="EMBL/GenBank/DDBJ databases">
        <authorList>
            <person name="Afonso C.L."/>
            <person name="Miller P.J."/>
            <person name="Scott M.A."/>
            <person name="Spackman E."/>
            <person name="Goraichik I."/>
            <person name="Dimitrov K.M."/>
            <person name="Suarez D.L."/>
            <person name="Swayne D.E."/>
        </authorList>
    </citation>
    <scope>NUCLEOTIDE SEQUENCE [LARGE SCALE GENOMIC DNA]</scope>
    <source>
        <strain evidence="2 3">VK13</strain>
    </source>
</reference>
<dbReference type="Proteomes" id="UP000192708">
    <property type="component" value="Unassembled WGS sequence"/>
</dbReference>
<dbReference type="EMBL" id="FWXJ01000001">
    <property type="protein sequence ID" value="SMC30277.1"/>
    <property type="molecule type" value="Genomic_DNA"/>
</dbReference>
<keyword evidence="3" id="KW-1185">Reference proteome</keyword>
<feature type="transmembrane region" description="Helical" evidence="1">
    <location>
        <begin position="372"/>
        <end position="390"/>
    </location>
</feature>
<organism evidence="2 3">
    <name type="scientific">Polynucleobacter kasalickyi</name>
    <dbReference type="NCBI Taxonomy" id="1938817"/>
    <lineage>
        <taxon>Bacteria</taxon>
        <taxon>Pseudomonadati</taxon>
        <taxon>Pseudomonadota</taxon>
        <taxon>Betaproteobacteria</taxon>
        <taxon>Burkholderiales</taxon>
        <taxon>Burkholderiaceae</taxon>
        <taxon>Polynucleobacter</taxon>
    </lineage>
</organism>